<sequence>MLFLNEQISIGFRLPSLKTIDLSNCNLSVESFPDDFCRLSSLETLDLTGNIFYSNNIVSLPSCISKLPWLIELLIDCSEHVATLLNMLFQHETIGGKLLRFI</sequence>
<accession>A0A0L9TDF7</accession>
<evidence type="ECO:0008006" key="3">
    <source>
        <dbReference type="Google" id="ProtNLM"/>
    </source>
</evidence>
<gene>
    <name evidence="1" type="ORF">LR48_Vigan543s001900</name>
</gene>
<dbReference type="Proteomes" id="UP000053144">
    <property type="component" value="Unassembled WGS sequence"/>
</dbReference>
<dbReference type="InterPro" id="IPR001611">
    <property type="entry name" value="Leu-rich_rpt"/>
</dbReference>
<dbReference type="SUPFAM" id="SSF52047">
    <property type="entry name" value="RNI-like"/>
    <property type="match status" value="1"/>
</dbReference>
<dbReference type="Gene3D" id="3.80.10.10">
    <property type="entry name" value="Ribonuclease Inhibitor"/>
    <property type="match status" value="1"/>
</dbReference>
<organism evidence="1 2">
    <name type="scientific">Phaseolus angularis</name>
    <name type="common">Azuki bean</name>
    <name type="synonym">Vigna angularis</name>
    <dbReference type="NCBI Taxonomy" id="3914"/>
    <lineage>
        <taxon>Eukaryota</taxon>
        <taxon>Viridiplantae</taxon>
        <taxon>Streptophyta</taxon>
        <taxon>Embryophyta</taxon>
        <taxon>Tracheophyta</taxon>
        <taxon>Spermatophyta</taxon>
        <taxon>Magnoliopsida</taxon>
        <taxon>eudicotyledons</taxon>
        <taxon>Gunneridae</taxon>
        <taxon>Pentapetalae</taxon>
        <taxon>rosids</taxon>
        <taxon>fabids</taxon>
        <taxon>Fabales</taxon>
        <taxon>Fabaceae</taxon>
        <taxon>Papilionoideae</taxon>
        <taxon>50 kb inversion clade</taxon>
        <taxon>NPAAA clade</taxon>
        <taxon>indigoferoid/millettioid clade</taxon>
        <taxon>Phaseoleae</taxon>
        <taxon>Vigna</taxon>
    </lineage>
</organism>
<dbReference type="InterPro" id="IPR032675">
    <property type="entry name" value="LRR_dom_sf"/>
</dbReference>
<name>A0A0L9TDF7_PHAAN</name>
<evidence type="ECO:0000313" key="2">
    <source>
        <dbReference type="Proteomes" id="UP000053144"/>
    </source>
</evidence>
<protein>
    <recommendedName>
        <fullName evidence="3">Leucine-rich repeat-containing N-terminal plant-type domain-containing protein</fullName>
    </recommendedName>
</protein>
<reference evidence="2" key="1">
    <citation type="journal article" date="2015" name="Proc. Natl. Acad. Sci. U.S.A.">
        <title>Genome sequencing of adzuki bean (Vigna angularis) provides insight into high starch and low fat accumulation and domestication.</title>
        <authorList>
            <person name="Yang K."/>
            <person name="Tian Z."/>
            <person name="Chen C."/>
            <person name="Luo L."/>
            <person name="Zhao B."/>
            <person name="Wang Z."/>
            <person name="Yu L."/>
            <person name="Li Y."/>
            <person name="Sun Y."/>
            <person name="Li W."/>
            <person name="Chen Y."/>
            <person name="Li Y."/>
            <person name="Zhang Y."/>
            <person name="Ai D."/>
            <person name="Zhao J."/>
            <person name="Shang C."/>
            <person name="Ma Y."/>
            <person name="Wu B."/>
            <person name="Wang M."/>
            <person name="Gao L."/>
            <person name="Sun D."/>
            <person name="Zhang P."/>
            <person name="Guo F."/>
            <person name="Wang W."/>
            <person name="Li Y."/>
            <person name="Wang J."/>
            <person name="Varshney R.K."/>
            <person name="Wang J."/>
            <person name="Ling H.Q."/>
            <person name="Wan P."/>
        </authorList>
    </citation>
    <scope>NUCLEOTIDE SEQUENCE</scope>
    <source>
        <strain evidence="2">cv. Jingnong 6</strain>
    </source>
</reference>
<proteinExistence type="predicted"/>
<dbReference type="AlphaFoldDB" id="A0A0L9TDF7"/>
<dbReference type="Gramene" id="KOM28431">
    <property type="protein sequence ID" value="KOM28431"/>
    <property type="gene ID" value="LR48_Vigan543s001900"/>
</dbReference>
<evidence type="ECO:0000313" key="1">
    <source>
        <dbReference type="EMBL" id="KOM28431.1"/>
    </source>
</evidence>
<dbReference type="Pfam" id="PF13855">
    <property type="entry name" value="LRR_8"/>
    <property type="match status" value="1"/>
</dbReference>
<dbReference type="EMBL" id="KQ258435">
    <property type="protein sequence ID" value="KOM28431.1"/>
    <property type="molecule type" value="Genomic_DNA"/>
</dbReference>